<dbReference type="EMBL" id="CP044232">
    <property type="protein sequence ID" value="QEW03930.1"/>
    <property type="molecule type" value="Genomic_DNA"/>
</dbReference>
<dbReference type="PANTHER" id="PTHR46553">
    <property type="entry name" value="ADENINE NUCLEOTIDE ALPHA HYDROLASES-LIKE SUPERFAMILY PROTEIN"/>
    <property type="match status" value="1"/>
</dbReference>
<dbReference type="Proteomes" id="UP000325516">
    <property type="component" value="Chromosome"/>
</dbReference>
<evidence type="ECO:0000313" key="4">
    <source>
        <dbReference type="Proteomes" id="UP000325516"/>
    </source>
</evidence>
<dbReference type="Pfam" id="PF00582">
    <property type="entry name" value="Usp"/>
    <property type="match status" value="1"/>
</dbReference>
<evidence type="ECO:0000259" key="2">
    <source>
        <dbReference type="Pfam" id="PF00582"/>
    </source>
</evidence>
<accession>A0A5J6L6B4</accession>
<gene>
    <name evidence="3" type="ORF">F6J85_13100</name>
</gene>
<keyword evidence="4" id="KW-1185">Reference proteome</keyword>
<feature type="domain" description="UspA" evidence="2">
    <location>
        <begin position="8"/>
        <end position="141"/>
    </location>
</feature>
<dbReference type="AlphaFoldDB" id="A0A5J6L6B4"/>
<dbReference type="Gene3D" id="3.40.50.620">
    <property type="entry name" value="HUPs"/>
    <property type="match status" value="1"/>
</dbReference>
<dbReference type="InterPro" id="IPR014729">
    <property type="entry name" value="Rossmann-like_a/b/a_fold"/>
</dbReference>
<sequence length="147" mass="14710">MDAAESGQPIIVGVDGSESSVDALRHAARLASALAVPLEAVVVWSYPPLATAGAMQTWSPEQEAHATLDATITSAFGADPPAALGRRVIAGPTAPTLIRESAGAGMLVLGSRGHGGFVGLLLGSVSTACAQYASCPVLIVHSPQQAA</sequence>
<evidence type="ECO:0000256" key="1">
    <source>
        <dbReference type="ARBA" id="ARBA00008791"/>
    </source>
</evidence>
<evidence type="ECO:0000313" key="3">
    <source>
        <dbReference type="EMBL" id="QEW03930.1"/>
    </source>
</evidence>
<dbReference type="PRINTS" id="PR01438">
    <property type="entry name" value="UNVRSLSTRESS"/>
</dbReference>
<dbReference type="PANTHER" id="PTHR46553:SF3">
    <property type="entry name" value="ADENINE NUCLEOTIDE ALPHA HYDROLASES-LIKE SUPERFAMILY PROTEIN"/>
    <property type="match status" value="1"/>
</dbReference>
<name>A0A5J6L6B4_9MICO</name>
<protein>
    <submittedName>
        <fullName evidence="3">Universal stress protein</fullName>
    </submittedName>
</protein>
<reference evidence="4" key="1">
    <citation type="submission" date="2019-09" db="EMBL/GenBank/DDBJ databases">
        <title>Mumia zhuanghuii sp. nov. isolated from the intestinal contents of plateau pika (Ochotona curzoniae) in the Qinghai-Tibet plateau of China.</title>
        <authorList>
            <person name="Tian Z."/>
        </authorList>
    </citation>
    <scope>NUCLEOTIDE SEQUENCE [LARGE SCALE GENOMIC DNA]</scope>
    <source>
        <strain evidence="4">L-031</strain>
    </source>
</reference>
<dbReference type="SUPFAM" id="SSF52402">
    <property type="entry name" value="Adenine nucleotide alpha hydrolases-like"/>
    <property type="match status" value="1"/>
</dbReference>
<dbReference type="RefSeq" id="WP_150925606.1">
    <property type="nucleotide sequence ID" value="NZ_CP044232.1"/>
</dbReference>
<dbReference type="InterPro" id="IPR006016">
    <property type="entry name" value="UspA"/>
</dbReference>
<dbReference type="InterPro" id="IPR006015">
    <property type="entry name" value="Universal_stress_UspA"/>
</dbReference>
<organism evidence="3 4">
    <name type="scientific">Microbacterium lushaniae</name>
    <dbReference type="NCBI Taxonomy" id="2614639"/>
    <lineage>
        <taxon>Bacteria</taxon>
        <taxon>Bacillati</taxon>
        <taxon>Actinomycetota</taxon>
        <taxon>Actinomycetes</taxon>
        <taxon>Micrococcales</taxon>
        <taxon>Microbacteriaceae</taxon>
        <taxon>Microbacterium</taxon>
    </lineage>
</organism>
<dbReference type="KEGG" id="mlz:F6J85_13100"/>
<proteinExistence type="inferred from homology"/>
<comment type="similarity">
    <text evidence="1">Belongs to the universal stress protein A family.</text>
</comment>